<dbReference type="EMBL" id="CP058559">
    <property type="protein sequence ID" value="QNO15452.1"/>
    <property type="molecule type" value="Genomic_DNA"/>
</dbReference>
<protein>
    <submittedName>
        <fullName evidence="2">HD domain-containing protein</fullName>
    </submittedName>
</protein>
<dbReference type="AlphaFoldDB" id="A0A7G9W9U0"/>
<dbReference type="Gene3D" id="1.10.3210.10">
    <property type="entry name" value="Hypothetical protein af1432"/>
    <property type="match status" value="1"/>
</dbReference>
<dbReference type="Pfam" id="PF13487">
    <property type="entry name" value="HD_5"/>
    <property type="match status" value="1"/>
</dbReference>
<keyword evidence="3" id="KW-1185">Reference proteome</keyword>
<dbReference type="InterPro" id="IPR037522">
    <property type="entry name" value="HD_GYP_dom"/>
</dbReference>
<dbReference type="Proteomes" id="UP000516160">
    <property type="component" value="Chromosome"/>
</dbReference>
<dbReference type="KEGG" id="acae:HYG86_12090"/>
<dbReference type="SMART" id="SM00471">
    <property type="entry name" value="HDc"/>
    <property type="match status" value="1"/>
</dbReference>
<evidence type="ECO:0000313" key="2">
    <source>
        <dbReference type="EMBL" id="QNO15452.1"/>
    </source>
</evidence>
<dbReference type="CDD" id="cd00077">
    <property type="entry name" value="HDc"/>
    <property type="match status" value="1"/>
</dbReference>
<dbReference type="SUPFAM" id="SSF109604">
    <property type="entry name" value="HD-domain/PDEase-like"/>
    <property type="match status" value="1"/>
</dbReference>
<name>A0A7G9W9U0_ALKCA</name>
<accession>A0A7G9W9U0</accession>
<organism evidence="2 3">
    <name type="scientific">Alkalicella caledoniensis</name>
    <dbReference type="NCBI Taxonomy" id="2731377"/>
    <lineage>
        <taxon>Bacteria</taxon>
        <taxon>Bacillati</taxon>
        <taxon>Bacillota</taxon>
        <taxon>Clostridia</taxon>
        <taxon>Eubacteriales</taxon>
        <taxon>Proteinivoracaceae</taxon>
        <taxon>Alkalicella</taxon>
    </lineage>
</organism>
<dbReference type="RefSeq" id="WP_213165815.1">
    <property type="nucleotide sequence ID" value="NZ_CP058559.1"/>
</dbReference>
<dbReference type="InterPro" id="IPR003607">
    <property type="entry name" value="HD/PDEase_dom"/>
</dbReference>
<dbReference type="PANTHER" id="PTHR43155">
    <property type="entry name" value="CYCLIC DI-GMP PHOSPHODIESTERASE PA4108-RELATED"/>
    <property type="match status" value="1"/>
</dbReference>
<sequence>MDNNYHSILHVKNEVLLNSFPLDVFVHSVNVANIALSIGSLLTDNKVEQRKVYDAALYHDIGKSKIPPSILHKNGKLHHREWVIMAKHSLYSQELYLNMASNDTVNKEIGKVIRHHHENWDGSGYPDNLEGNKIPLYSRILKIADVFDAITQPRCYRPFRMRNAIDVMELMKGKELDPLLFEKSKGLLKILLEETYSKDTCNWMEAINI</sequence>
<gene>
    <name evidence="2" type="ORF">HYG86_12090</name>
</gene>
<dbReference type="PROSITE" id="PS51832">
    <property type="entry name" value="HD_GYP"/>
    <property type="match status" value="1"/>
</dbReference>
<reference evidence="2 3" key="1">
    <citation type="submission" date="2020-07" db="EMBL/GenBank/DDBJ databases">
        <title>Alkalicella. sp. LB2 genome.</title>
        <authorList>
            <person name="Postec A."/>
            <person name="Quemeneur M."/>
        </authorList>
    </citation>
    <scope>NUCLEOTIDE SEQUENCE [LARGE SCALE GENOMIC DNA]</scope>
    <source>
        <strain evidence="2 3">LB2</strain>
    </source>
</reference>
<feature type="domain" description="HD-GYP" evidence="1">
    <location>
        <begin position="1"/>
        <end position="200"/>
    </location>
</feature>
<evidence type="ECO:0000259" key="1">
    <source>
        <dbReference type="PROSITE" id="PS51832"/>
    </source>
</evidence>
<proteinExistence type="predicted"/>
<evidence type="ECO:0000313" key="3">
    <source>
        <dbReference type="Proteomes" id="UP000516160"/>
    </source>
</evidence>